<name>A0A1F5Z2F1_9BACT</name>
<dbReference type="PANTHER" id="PTHR38471:SF2">
    <property type="entry name" value="FOUR HELIX BUNDLE PROTEIN"/>
    <property type="match status" value="1"/>
</dbReference>
<proteinExistence type="predicted"/>
<dbReference type="AlphaFoldDB" id="A0A1F5Z2F1"/>
<dbReference type="InterPro" id="IPR012657">
    <property type="entry name" value="23S_rRNA-intervening_sequence"/>
</dbReference>
<dbReference type="Gene3D" id="1.20.1440.60">
    <property type="entry name" value="23S rRNA-intervening sequence"/>
    <property type="match status" value="1"/>
</dbReference>
<dbReference type="SUPFAM" id="SSF158446">
    <property type="entry name" value="IVS-encoded protein-like"/>
    <property type="match status" value="1"/>
</dbReference>
<reference evidence="1 2" key="1">
    <citation type="journal article" date="2016" name="Nat. Commun.">
        <title>Thousands of microbial genomes shed light on interconnected biogeochemical processes in an aquifer system.</title>
        <authorList>
            <person name="Anantharaman K."/>
            <person name="Brown C.T."/>
            <person name="Hug L.A."/>
            <person name="Sharon I."/>
            <person name="Castelle C.J."/>
            <person name="Probst A.J."/>
            <person name="Thomas B.C."/>
            <person name="Singh A."/>
            <person name="Wilkins M.J."/>
            <person name="Karaoz U."/>
            <person name="Brodie E.L."/>
            <person name="Williams K.H."/>
            <person name="Hubbard S.S."/>
            <person name="Banfield J.F."/>
        </authorList>
    </citation>
    <scope>NUCLEOTIDE SEQUENCE [LARGE SCALE GENOMIC DNA]</scope>
</reference>
<evidence type="ECO:0000313" key="1">
    <source>
        <dbReference type="EMBL" id="OGG06292.1"/>
    </source>
</evidence>
<dbReference type="NCBIfam" id="TIGR02436">
    <property type="entry name" value="four helix bundle protein"/>
    <property type="match status" value="1"/>
</dbReference>
<protein>
    <recommendedName>
        <fullName evidence="3">Four helix bundle protein</fullName>
    </recommendedName>
</protein>
<dbReference type="InterPro" id="IPR036583">
    <property type="entry name" value="23S_rRNA_IVS_sf"/>
</dbReference>
<evidence type="ECO:0000313" key="2">
    <source>
        <dbReference type="Proteomes" id="UP000177354"/>
    </source>
</evidence>
<dbReference type="PIRSF" id="PIRSF035652">
    <property type="entry name" value="CHP02436"/>
    <property type="match status" value="1"/>
</dbReference>
<dbReference type="PANTHER" id="PTHR38471">
    <property type="entry name" value="FOUR HELIX BUNDLE PROTEIN"/>
    <property type="match status" value="1"/>
</dbReference>
<gene>
    <name evidence="1" type="ORF">A2777_05255</name>
</gene>
<accession>A0A1F5Z2F1</accession>
<dbReference type="EMBL" id="MFJF01000017">
    <property type="protein sequence ID" value="OGG06292.1"/>
    <property type="molecule type" value="Genomic_DNA"/>
</dbReference>
<organism evidence="1 2">
    <name type="scientific">Candidatus Gottesmanbacteria bacterium RIFCSPHIGHO2_01_FULL_40_15</name>
    <dbReference type="NCBI Taxonomy" id="1798376"/>
    <lineage>
        <taxon>Bacteria</taxon>
        <taxon>Candidatus Gottesmaniibacteriota</taxon>
    </lineage>
</organism>
<dbReference type="Proteomes" id="UP000177354">
    <property type="component" value="Unassembled WGS sequence"/>
</dbReference>
<comment type="caution">
    <text evidence="1">The sequence shown here is derived from an EMBL/GenBank/DDBJ whole genome shotgun (WGS) entry which is preliminary data.</text>
</comment>
<evidence type="ECO:0008006" key="3">
    <source>
        <dbReference type="Google" id="ProtNLM"/>
    </source>
</evidence>
<sequence length="119" mass="13527">MNNIKTRTYQFSISTIRFLNLLPSKYLFNVIGNQLLRSATSIGANIVEAQASSSRKEFINYVQISLKSSNETGYWLQLIMDSFPQYRSNLNSLLNENLEISKMLGASLLTLKGKNKKQN</sequence>
<dbReference type="Pfam" id="PF05635">
    <property type="entry name" value="23S_rRNA_IVP"/>
    <property type="match status" value="1"/>
</dbReference>